<protein>
    <recommendedName>
        <fullName evidence="3">Integrase</fullName>
    </recommendedName>
</protein>
<proteinExistence type="predicted"/>
<organism evidence="1 2">
    <name type="scientific">Paenarthrobacter aromaticivorans</name>
    <dbReference type="NCBI Taxonomy" id="2849150"/>
    <lineage>
        <taxon>Bacteria</taxon>
        <taxon>Bacillati</taxon>
        <taxon>Actinomycetota</taxon>
        <taxon>Actinomycetes</taxon>
        <taxon>Micrococcales</taxon>
        <taxon>Micrococcaceae</taxon>
        <taxon>Paenarthrobacter</taxon>
    </lineage>
</organism>
<evidence type="ECO:0000313" key="2">
    <source>
        <dbReference type="Proteomes" id="UP000824166"/>
    </source>
</evidence>
<dbReference type="EMBL" id="JAHOPC010000015">
    <property type="protein sequence ID" value="MBU8868587.1"/>
    <property type="molecule type" value="Genomic_DNA"/>
</dbReference>
<dbReference type="RefSeq" id="WP_216926704.1">
    <property type="nucleotide sequence ID" value="NZ_JAHOPC010000015.1"/>
</dbReference>
<dbReference type="Proteomes" id="UP000824166">
    <property type="component" value="Unassembled WGS sequence"/>
</dbReference>
<evidence type="ECO:0008006" key="3">
    <source>
        <dbReference type="Google" id="ProtNLM"/>
    </source>
</evidence>
<evidence type="ECO:0000313" key="1">
    <source>
        <dbReference type="EMBL" id="MBU8868587.1"/>
    </source>
</evidence>
<name>A0ABS6IA35_9MICC</name>
<keyword evidence="2" id="KW-1185">Reference proteome</keyword>
<reference evidence="1 2" key="1">
    <citation type="submission" date="2021-06" db="EMBL/GenBank/DDBJ databases">
        <authorList>
            <person name="Jeong J.W."/>
        </authorList>
    </citation>
    <scope>NUCLEOTIDE SEQUENCE [LARGE SCALE GENOMIC DNA]</scope>
    <source>
        <strain evidence="1 2">MMS21-TAE1-1</strain>
    </source>
</reference>
<accession>A0ABS6IA35</accession>
<gene>
    <name evidence="1" type="ORF">KSW38_20035</name>
</gene>
<comment type="caution">
    <text evidence="1">The sequence shown here is derived from an EMBL/GenBank/DDBJ whole genome shotgun (WGS) entry which is preliminary data.</text>
</comment>
<sequence length="139" mass="15226">MASLARPSMPGGPVASAERIIAFFTTTGTLPRVTADPGSEEEQLYRALKRMRILHRQGKSNQEAAALLDAGCPGWANGRAFGSDRLWHERRDDLIAWTQKNGRPPHRSSGDKTERSLASLVAAYRKHASMAVIRSASRS</sequence>